<gene>
    <name evidence="1" type="ORF">METZ01_LOCUS227055</name>
</gene>
<sequence length="37" mass="4542">MTLILKNLEKLLEPKHNNLDAKFWVQKLILKKYFKKN</sequence>
<dbReference type="EMBL" id="UINC01055388">
    <property type="protein sequence ID" value="SVB74201.1"/>
    <property type="molecule type" value="Genomic_DNA"/>
</dbReference>
<reference evidence="1" key="1">
    <citation type="submission" date="2018-05" db="EMBL/GenBank/DDBJ databases">
        <authorList>
            <person name="Lanie J.A."/>
            <person name="Ng W.-L."/>
            <person name="Kazmierczak K.M."/>
            <person name="Andrzejewski T.M."/>
            <person name="Davidsen T.M."/>
            <person name="Wayne K.J."/>
            <person name="Tettelin H."/>
            <person name="Glass J.I."/>
            <person name="Rusch D."/>
            <person name="Podicherti R."/>
            <person name="Tsui H.-C.T."/>
            <person name="Winkler M.E."/>
        </authorList>
    </citation>
    <scope>NUCLEOTIDE SEQUENCE</scope>
</reference>
<accession>A0A382GJ46</accession>
<evidence type="ECO:0000313" key="1">
    <source>
        <dbReference type="EMBL" id="SVB74201.1"/>
    </source>
</evidence>
<protein>
    <submittedName>
        <fullName evidence="1">Uncharacterized protein</fullName>
    </submittedName>
</protein>
<dbReference type="AlphaFoldDB" id="A0A382GJ46"/>
<proteinExistence type="predicted"/>
<name>A0A382GJ46_9ZZZZ</name>
<organism evidence="1">
    <name type="scientific">marine metagenome</name>
    <dbReference type="NCBI Taxonomy" id="408172"/>
    <lineage>
        <taxon>unclassified sequences</taxon>
        <taxon>metagenomes</taxon>
        <taxon>ecological metagenomes</taxon>
    </lineage>
</organism>